<feature type="compositionally biased region" description="Polar residues" evidence="1">
    <location>
        <begin position="25"/>
        <end position="39"/>
    </location>
</feature>
<keyword evidence="3" id="KW-1185">Reference proteome</keyword>
<organism evidence="2 3">
    <name type="scientific">Microbacterium marinilacus</name>
    <dbReference type="NCBI Taxonomy" id="415209"/>
    <lineage>
        <taxon>Bacteria</taxon>
        <taxon>Bacillati</taxon>
        <taxon>Actinomycetota</taxon>
        <taxon>Actinomycetes</taxon>
        <taxon>Micrococcales</taxon>
        <taxon>Microbacteriaceae</taxon>
        <taxon>Microbacterium</taxon>
    </lineage>
</organism>
<feature type="compositionally biased region" description="Basic residues" evidence="1">
    <location>
        <begin position="1"/>
        <end position="14"/>
    </location>
</feature>
<evidence type="ECO:0000313" key="3">
    <source>
        <dbReference type="Proteomes" id="UP001410795"/>
    </source>
</evidence>
<reference evidence="3" key="1">
    <citation type="journal article" date="2019" name="Int. J. Syst. Evol. Microbiol.">
        <title>The Global Catalogue of Microorganisms (GCM) 10K type strain sequencing project: providing services to taxonomists for standard genome sequencing and annotation.</title>
        <authorList>
            <consortium name="The Broad Institute Genomics Platform"/>
            <consortium name="The Broad Institute Genome Sequencing Center for Infectious Disease"/>
            <person name="Wu L."/>
            <person name="Ma J."/>
        </authorList>
    </citation>
    <scope>NUCLEOTIDE SEQUENCE [LARGE SCALE GENOMIC DNA]</scope>
    <source>
        <strain evidence="3">JCM 16546</strain>
    </source>
</reference>
<proteinExistence type="predicted"/>
<feature type="region of interest" description="Disordered" evidence="1">
    <location>
        <begin position="1"/>
        <end position="93"/>
    </location>
</feature>
<name>A0ABP7BLY6_9MICO</name>
<evidence type="ECO:0000256" key="1">
    <source>
        <dbReference type="SAM" id="MobiDB-lite"/>
    </source>
</evidence>
<accession>A0ABP7BLY6</accession>
<gene>
    <name evidence="2" type="ORF">GCM10022202_27730</name>
</gene>
<sequence length="174" mass="19234">MRWRRSSGCIRRRSAGGSTHLRVNWTEQTMTDPTTTNQPDPRDPVLDRTTDERRDPDDVEHTSERDPERASAFATRGDPSTTTTDVPEVAQRSGVRWVRPTDLAAQAGAAVLARGAAANQQLHDAVAEGLRELRELRANLADRLARRQAQLEPEATTMGPATQERSLGRTGVSR</sequence>
<dbReference type="Proteomes" id="UP001410795">
    <property type="component" value="Unassembled WGS sequence"/>
</dbReference>
<dbReference type="EMBL" id="BAAAYV010000016">
    <property type="protein sequence ID" value="GAA3664195.1"/>
    <property type="molecule type" value="Genomic_DNA"/>
</dbReference>
<comment type="caution">
    <text evidence="2">The sequence shown here is derived from an EMBL/GenBank/DDBJ whole genome shotgun (WGS) entry which is preliminary data.</text>
</comment>
<feature type="region of interest" description="Disordered" evidence="1">
    <location>
        <begin position="147"/>
        <end position="174"/>
    </location>
</feature>
<protein>
    <submittedName>
        <fullName evidence="2">Uncharacterized protein</fullName>
    </submittedName>
</protein>
<feature type="compositionally biased region" description="Basic and acidic residues" evidence="1">
    <location>
        <begin position="40"/>
        <end position="69"/>
    </location>
</feature>
<evidence type="ECO:0000313" key="2">
    <source>
        <dbReference type="EMBL" id="GAA3664195.1"/>
    </source>
</evidence>